<evidence type="ECO:0008006" key="4">
    <source>
        <dbReference type="Google" id="ProtNLM"/>
    </source>
</evidence>
<name>A0A370C4X6_ASPNG</name>
<organism evidence="2 3">
    <name type="scientific">Aspergillus niger ATCC 13496</name>
    <dbReference type="NCBI Taxonomy" id="1353008"/>
    <lineage>
        <taxon>Eukaryota</taxon>
        <taxon>Fungi</taxon>
        <taxon>Dikarya</taxon>
        <taxon>Ascomycota</taxon>
        <taxon>Pezizomycotina</taxon>
        <taxon>Eurotiomycetes</taxon>
        <taxon>Eurotiomycetidae</taxon>
        <taxon>Eurotiales</taxon>
        <taxon>Aspergillaceae</taxon>
        <taxon>Aspergillus</taxon>
        <taxon>Aspergillus subgen. Circumdati</taxon>
    </lineage>
</organism>
<reference evidence="2 3" key="1">
    <citation type="submission" date="2018-07" db="EMBL/GenBank/DDBJ databases">
        <title>Section-level genome sequencing of Aspergillus section Nigri to investigate inter- and intra-species variation.</title>
        <authorList>
            <consortium name="DOE Joint Genome Institute"/>
            <person name="Vesth T.C."/>
            <person name="Nybo J.L."/>
            <person name="Theobald S."/>
            <person name="Frisvad J.C."/>
            <person name="Larsen T.O."/>
            <person name="Nielsen K.F."/>
            <person name="Hoof J.B."/>
            <person name="Brandl J."/>
            <person name="Salamov A."/>
            <person name="Riley R."/>
            <person name="Gladden J.M."/>
            <person name="Phatale P."/>
            <person name="Nielsen M.T."/>
            <person name="Lyhne E.K."/>
            <person name="Kogle M.E."/>
            <person name="Strasser K."/>
            <person name="McDonnell E."/>
            <person name="Barry K."/>
            <person name="Clum A."/>
            <person name="Chen C."/>
            <person name="Nolan M."/>
            <person name="Sandor L."/>
            <person name="Kuo A."/>
            <person name="Lipzen A."/>
            <person name="Hainaut M."/>
            <person name="Drula E."/>
            <person name="Tsang A."/>
            <person name="Magnuson J.K."/>
            <person name="Henrissat B."/>
            <person name="Wiebenga A."/>
            <person name="Simmons B.A."/>
            <person name="Makela M.R."/>
            <person name="De vries R.P."/>
            <person name="Grigoriev I.V."/>
            <person name="Mortensen U.H."/>
            <person name="Baker S.E."/>
            <person name="Andersen M.R."/>
        </authorList>
    </citation>
    <scope>NUCLEOTIDE SEQUENCE [LARGE SCALE GENOMIC DNA]</scope>
    <source>
        <strain evidence="2 3">ATCC 13496</strain>
    </source>
</reference>
<evidence type="ECO:0000313" key="3">
    <source>
        <dbReference type="Proteomes" id="UP000253845"/>
    </source>
</evidence>
<sequence length="116" mass="13034">MGLQATTTTILTLVYCVRCCQSFVSLHALVPIWPSLSTTPLHSKVSSQQIHRLVRGGVFFSLALPDRGHSPSPLVCHLSVWREPEFSIAWYLRQTPQLTRVRVSWLFLVFSPPGSC</sequence>
<dbReference type="VEuPathDB" id="FungiDB:M747DRAFT_22231"/>
<evidence type="ECO:0000313" key="2">
    <source>
        <dbReference type="EMBL" id="RDH21666.1"/>
    </source>
</evidence>
<proteinExistence type="predicted"/>
<keyword evidence="1" id="KW-0732">Signal</keyword>
<evidence type="ECO:0000256" key="1">
    <source>
        <dbReference type="SAM" id="SignalP"/>
    </source>
</evidence>
<dbReference type="AlphaFoldDB" id="A0A370C4X6"/>
<gene>
    <name evidence="2" type="ORF">M747DRAFT_22231</name>
</gene>
<feature type="signal peptide" evidence="1">
    <location>
        <begin position="1"/>
        <end position="22"/>
    </location>
</feature>
<feature type="chain" id="PRO_5016993647" description="Ig-like domain-containing protein" evidence="1">
    <location>
        <begin position="23"/>
        <end position="116"/>
    </location>
</feature>
<dbReference type="EMBL" id="KZ851910">
    <property type="protein sequence ID" value="RDH21666.1"/>
    <property type="molecule type" value="Genomic_DNA"/>
</dbReference>
<accession>A0A370C4X6</accession>
<protein>
    <recommendedName>
        <fullName evidence="4">Ig-like domain-containing protein</fullName>
    </recommendedName>
</protein>
<dbReference type="Proteomes" id="UP000253845">
    <property type="component" value="Unassembled WGS sequence"/>
</dbReference>